<organism evidence="2 3">
    <name type="scientific">Mucilaginibacter oryzae</name>
    <dbReference type="NCBI Taxonomy" id="468058"/>
    <lineage>
        <taxon>Bacteria</taxon>
        <taxon>Pseudomonadati</taxon>
        <taxon>Bacteroidota</taxon>
        <taxon>Sphingobacteriia</taxon>
        <taxon>Sphingobacteriales</taxon>
        <taxon>Sphingobacteriaceae</taxon>
        <taxon>Mucilaginibacter</taxon>
    </lineage>
</organism>
<keyword evidence="3" id="KW-1185">Reference proteome</keyword>
<dbReference type="Proteomes" id="UP000245678">
    <property type="component" value="Unassembled WGS sequence"/>
</dbReference>
<comment type="caution">
    <text evidence="2">The sequence shown here is derived from an EMBL/GenBank/DDBJ whole genome shotgun (WGS) entry which is preliminary data.</text>
</comment>
<reference evidence="2 3" key="1">
    <citation type="submission" date="2018-05" db="EMBL/GenBank/DDBJ databases">
        <title>Genomic Encyclopedia of Archaeal and Bacterial Type Strains, Phase II (KMG-II): from individual species to whole genera.</title>
        <authorList>
            <person name="Goeker M."/>
        </authorList>
    </citation>
    <scope>NUCLEOTIDE SEQUENCE [LARGE SCALE GENOMIC DNA]</scope>
    <source>
        <strain evidence="2 3">DSM 19975</strain>
    </source>
</reference>
<dbReference type="AlphaFoldDB" id="A0A316H4M3"/>
<sequence length="122" mass="14169">MKLQRNFRIFLIIATLMVVVKPFIGFVKFNRLHPPAKIDGLALQRAFGKRIFQYRDGSLNPMASVQKRLGTPQNRLLVTFLSALLLLFSVLPTFGYYILLYLKKQRVPHPLPTYLVNRRLIV</sequence>
<name>A0A316H4M3_9SPHI</name>
<feature type="transmembrane region" description="Helical" evidence="1">
    <location>
        <begin position="7"/>
        <end position="27"/>
    </location>
</feature>
<proteinExistence type="predicted"/>
<evidence type="ECO:0000313" key="2">
    <source>
        <dbReference type="EMBL" id="PWK75363.1"/>
    </source>
</evidence>
<keyword evidence="1" id="KW-1133">Transmembrane helix</keyword>
<accession>A0A316H4M3</accession>
<dbReference type="EMBL" id="QGHA01000008">
    <property type="protein sequence ID" value="PWK75363.1"/>
    <property type="molecule type" value="Genomic_DNA"/>
</dbReference>
<feature type="transmembrane region" description="Helical" evidence="1">
    <location>
        <begin position="76"/>
        <end position="99"/>
    </location>
</feature>
<gene>
    <name evidence="2" type="ORF">LX99_03857</name>
</gene>
<evidence type="ECO:0000313" key="3">
    <source>
        <dbReference type="Proteomes" id="UP000245678"/>
    </source>
</evidence>
<evidence type="ECO:0000256" key="1">
    <source>
        <dbReference type="SAM" id="Phobius"/>
    </source>
</evidence>
<dbReference type="RefSeq" id="WP_146203164.1">
    <property type="nucleotide sequence ID" value="NZ_QGHA01000008.1"/>
</dbReference>
<keyword evidence="1" id="KW-0812">Transmembrane</keyword>
<protein>
    <submittedName>
        <fullName evidence="2">Uncharacterized protein</fullName>
    </submittedName>
</protein>
<keyword evidence="1" id="KW-0472">Membrane</keyword>